<dbReference type="InterPro" id="IPR003644">
    <property type="entry name" value="Calx_beta"/>
</dbReference>
<dbReference type="GO" id="GO:0004930">
    <property type="term" value="F:G protein-coupled receptor activity"/>
    <property type="evidence" value="ECO:0007669"/>
    <property type="project" value="InterPro"/>
</dbReference>
<dbReference type="PANTHER" id="PTHR46682:SF1">
    <property type="entry name" value="ADHESION G-PROTEIN COUPLED RECEPTOR V1"/>
    <property type="match status" value="1"/>
</dbReference>
<dbReference type="InterPro" id="IPR038081">
    <property type="entry name" value="CalX-like_sf"/>
</dbReference>
<dbReference type="FunFam" id="2.60.40.2030:FF:000021">
    <property type="entry name" value="Adhesion G protein-coupled receptor V1"/>
    <property type="match status" value="1"/>
</dbReference>
<comment type="caution">
    <text evidence="5">The sequence shown here is derived from an EMBL/GenBank/DDBJ whole genome shotgun (WGS) entry which is preliminary data.</text>
</comment>
<proteinExistence type="predicted"/>
<gene>
    <name evidence="5" type="ORF">NXF25_007186</name>
</gene>
<evidence type="ECO:0000313" key="6">
    <source>
        <dbReference type="Proteomes" id="UP001474421"/>
    </source>
</evidence>
<reference evidence="5 6" key="1">
    <citation type="journal article" date="2024" name="Proc. Natl. Acad. Sci. U.S.A.">
        <title>The genetic regulatory architecture and epigenomic basis for age-related changes in rattlesnake venom.</title>
        <authorList>
            <person name="Hogan M.P."/>
            <person name="Holding M.L."/>
            <person name="Nystrom G.S."/>
            <person name="Colston T.J."/>
            <person name="Bartlett D.A."/>
            <person name="Mason A.J."/>
            <person name="Ellsworth S.A."/>
            <person name="Rautsaw R.M."/>
            <person name="Lawrence K.C."/>
            <person name="Strickland J.L."/>
            <person name="He B."/>
            <person name="Fraser P."/>
            <person name="Margres M.J."/>
            <person name="Gilbert D.M."/>
            <person name="Gibbs H.L."/>
            <person name="Parkinson C.L."/>
            <person name="Rokyta D.R."/>
        </authorList>
    </citation>
    <scope>NUCLEOTIDE SEQUENCE [LARGE SCALE GENOMIC DNA]</scope>
    <source>
        <strain evidence="5">DRR0105</strain>
    </source>
</reference>
<dbReference type="GO" id="GO:0005737">
    <property type="term" value="C:cytoplasm"/>
    <property type="evidence" value="ECO:0007669"/>
    <property type="project" value="TreeGrafter"/>
</dbReference>
<dbReference type="AlphaFoldDB" id="A0AAW1C212"/>
<dbReference type="InterPro" id="IPR026919">
    <property type="entry name" value="ADGRV1"/>
</dbReference>
<dbReference type="FunFam" id="2.60.40.2030:FF:000007">
    <property type="entry name" value="Adhesion G-protein coupled receptor V1"/>
    <property type="match status" value="1"/>
</dbReference>
<keyword evidence="3" id="KW-0106">Calcium</keyword>
<dbReference type="GO" id="GO:0032420">
    <property type="term" value="C:stereocilium"/>
    <property type="evidence" value="ECO:0007669"/>
    <property type="project" value="TreeGrafter"/>
</dbReference>
<dbReference type="GO" id="GO:0010855">
    <property type="term" value="F:adenylate cyclase inhibitor activity"/>
    <property type="evidence" value="ECO:0007669"/>
    <property type="project" value="TreeGrafter"/>
</dbReference>
<keyword evidence="1" id="KW-0732">Signal</keyword>
<dbReference type="PANTHER" id="PTHR46682">
    <property type="entry name" value="ADHESION G-PROTEIN COUPLED RECEPTOR V1"/>
    <property type="match status" value="1"/>
</dbReference>
<sequence length="1081" mass="118206">MESQKTIILHAIQDDVLEGDEHYSIHLVSTDNTEISPVNGIATITILADQGASGVVGISSKSTHFLIGEPVGKYNGTAFIGLVRGPGIFGEITISWVITSPDQNEFADVSGTVTMRDQQSAAVILIQALDDDIPEEKQYYQFQLTVISNGGIIDEEAKTANITMAASDLPYGQFTFSQDVLQTTEEEKWANITVVRSHGFYRQIHLLYKTLNGTAVEGSDFGVTPGELIFKPTETVKTIYVEIYDDDLPEESFISILIINDEERENAEQFEIQLIGASGGAVLGPHLVTQITIAKSDSLHGIVRFLNESQIILPNPNVSLTLSLVLERAGELIGESQINWDILGPNSEVILPPLNGDIGDPVNGSFYFAETEGGLRHINLKIYPHEEVEVQEIFIIRLHVMKGETELDPKAANITIKILKFGDPNGIVQFLPESLSPKIFEEPSASEGPLNIVLFIKRIQGIMGNITIYWKLSSGSDTTNDFTTVSGSVVIPDLQRTSEIVIFLLPDDVPEIDEHYEVQLTSVEGGADLDLEKSISRFMVAANDDPYGVFVLYGEKQSVLVEKDLSRHIQINISRHAGTFADVIVEYQISCSNEEKVVTPANRVGKLHVKAGSSYGLKTVPIYTQVFIPPGMNLTLELINVTLVNISANIAPKILETARLVCFPIPKEAANSQVAFDSIILRLINITAGTTEALITRRGTYGSIVVTWNSGYPQGLIPLYLHQGSIIPASGTVVFSHGEQNKTVLLQVIPNANSPEVFAVHLAAVQSNASGGACLRSDFIIAEIEPMGVFQFAPSSRNILVREDVQTVKLNVQRLFGYQSNLTTVFYQTTAGNGAQITESMDEYGFKGFTTIIIKGNDLQNGILGFSEETQHGLVLDEDSEKRKVELFVIRQPNRAFEDVKVSWRVTFNQTSVVLQSNGTNLANELIAVIGVTTCNAGQIQCVVSIEIQSDNVAESEICFFAELYDVGEGAALNESARFAHIIIPESDSVQKDLIYFAVGSRLAVAHMKTTSIRLQVVRDSGTAFAISVDYRTQELLRPEPFGRVIISPAISGQDFIASEGTFVAHRVKEVKPSLTIALIL</sequence>
<protein>
    <submittedName>
        <fullName evidence="5">G-protein coupled receptor 98-like</fullName>
    </submittedName>
</protein>
<dbReference type="GO" id="GO:0016020">
    <property type="term" value="C:membrane"/>
    <property type="evidence" value="ECO:0007669"/>
    <property type="project" value="InterPro"/>
</dbReference>
<feature type="domain" description="Calx-beta" evidence="4">
    <location>
        <begin position="160"/>
        <end position="257"/>
    </location>
</feature>
<evidence type="ECO:0000256" key="3">
    <source>
        <dbReference type="ARBA" id="ARBA00022837"/>
    </source>
</evidence>
<dbReference type="Proteomes" id="UP001474421">
    <property type="component" value="Unassembled WGS sequence"/>
</dbReference>
<dbReference type="SUPFAM" id="SSF141072">
    <property type="entry name" value="CalX-like"/>
    <property type="match status" value="8"/>
</dbReference>
<evidence type="ECO:0000256" key="2">
    <source>
        <dbReference type="ARBA" id="ARBA00022737"/>
    </source>
</evidence>
<dbReference type="GO" id="GO:0007605">
    <property type="term" value="P:sensory perception of sound"/>
    <property type="evidence" value="ECO:0007669"/>
    <property type="project" value="TreeGrafter"/>
</dbReference>
<dbReference type="Gene3D" id="2.60.40.2030">
    <property type="match status" value="4"/>
</dbReference>
<keyword evidence="6" id="KW-1185">Reference proteome</keyword>
<keyword evidence="2" id="KW-0677">Repeat</keyword>
<dbReference type="GO" id="GO:0001965">
    <property type="term" value="F:G-protein alpha-subunit binding"/>
    <property type="evidence" value="ECO:0007669"/>
    <property type="project" value="TreeGrafter"/>
</dbReference>
<organism evidence="5 6">
    <name type="scientific">Crotalus adamanteus</name>
    <name type="common">Eastern diamondback rattlesnake</name>
    <dbReference type="NCBI Taxonomy" id="8729"/>
    <lineage>
        <taxon>Eukaryota</taxon>
        <taxon>Metazoa</taxon>
        <taxon>Chordata</taxon>
        <taxon>Craniata</taxon>
        <taxon>Vertebrata</taxon>
        <taxon>Euteleostomi</taxon>
        <taxon>Lepidosauria</taxon>
        <taxon>Squamata</taxon>
        <taxon>Bifurcata</taxon>
        <taxon>Unidentata</taxon>
        <taxon>Episquamata</taxon>
        <taxon>Toxicofera</taxon>
        <taxon>Serpentes</taxon>
        <taxon>Colubroidea</taxon>
        <taxon>Viperidae</taxon>
        <taxon>Crotalinae</taxon>
        <taxon>Crotalus</taxon>
    </lineage>
</organism>
<dbReference type="EMBL" id="JAOTOJ010000002">
    <property type="protein sequence ID" value="KAK9408412.1"/>
    <property type="molecule type" value="Genomic_DNA"/>
</dbReference>
<evidence type="ECO:0000259" key="4">
    <source>
        <dbReference type="SMART" id="SM00237"/>
    </source>
</evidence>
<name>A0AAW1C212_CROAD</name>
<keyword evidence="5" id="KW-0675">Receptor</keyword>
<evidence type="ECO:0000256" key="1">
    <source>
        <dbReference type="ARBA" id="ARBA00022729"/>
    </source>
</evidence>
<evidence type="ECO:0000313" key="5">
    <source>
        <dbReference type="EMBL" id="KAK9408412.1"/>
    </source>
</evidence>
<dbReference type="Pfam" id="PF03160">
    <property type="entry name" value="Calx-beta"/>
    <property type="match status" value="4"/>
</dbReference>
<dbReference type="GO" id="GO:0071277">
    <property type="term" value="P:cellular response to calcium ion"/>
    <property type="evidence" value="ECO:0007669"/>
    <property type="project" value="TreeGrafter"/>
</dbReference>
<dbReference type="GO" id="GO:0007601">
    <property type="term" value="P:visual perception"/>
    <property type="evidence" value="ECO:0007669"/>
    <property type="project" value="TreeGrafter"/>
</dbReference>
<dbReference type="SMART" id="SM00237">
    <property type="entry name" value="Calx_beta"/>
    <property type="match status" value="1"/>
</dbReference>
<accession>A0AAW1C212</accession>